<reference evidence="1" key="1">
    <citation type="submission" date="2020-11" db="EMBL/GenBank/DDBJ databases">
        <authorList>
            <person name="Tran Van P."/>
        </authorList>
    </citation>
    <scope>NUCLEOTIDE SEQUENCE</scope>
</reference>
<gene>
    <name evidence="1" type="ORF">DSTB1V02_LOCUS9841</name>
</gene>
<dbReference type="EMBL" id="CAJPEV010002635">
    <property type="protein sequence ID" value="CAG0897564.1"/>
    <property type="molecule type" value="Genomic_DNA"/>
</dbReference>
<name>A0A7R9A9V0_9CRUS</name>
<accession>A0A7R9A9V0</accession>
<protein>
    <submittedName>
        <fullName evidence="1">Uncharacterized protein</fullName>
    </submittedName>
</protein>
<organism evidence="1">
    <name type="scientific">Darwinula stevensoni</name>
    <dbReference type="NCBI Taxonomy" id="69355"/>
    <lineage>
        <taxon>Eukaryota</taxon>
        <taxon>Metazoa</taxon>
        <taxon>Ecdysozoa</taxon>
        <taxon>Arthropoda</taxon>
        <taxon>Crustacea</taxon>
        <taxon>Oligostraca</taxon>
        <taxon>Ostracoda</taxon>
        <taxon>Podocopa</taxon>
        <taxon>Podocopida</taxon>
        <taxon>Darwinulocopina</taxon>
        <taxon>Darwinuloidea</taxon>
        <taxon>Darwinulidae</taxon>
        <taxon>Darwinula</taxon>
    </lineage>
</organism>
<evidence type="ECO:0000313" key="2">
    <source>
        <dbReference type="Proteomes" id="UP000677054"/>
    </source>
</evidence>
<evidence type="ECO:0000313" key="1">
    <source>
        <dbReference type="EMBL" id="CAD7250057.1"/>
    </source>
</evidence>
<dbReference type="AlphaFoldDB" id="A0A7R9A9V0"/>
<dbReference type="Proteomes" id="UP000677054">
    <property type="component" value="Unassembled WGS sequence"/>
</dbReference>
<keyword evidence="2" id="KW-1185">Reference proteome</keyword>
<dbReference type="EMBL" id="LR902152">
    <property type="protein sequence ID" value="CAD7250057.1"/>
    <property type="molecule type" value="Genomic_DNA"/>
</dbReference>
<proteinExistence type="predicted"/>
<sequence length="207" mass="24318">MGDELIVTGFHLNGRKTQVWDSDSNMKSLLAVHLWRRRYRYNRLLADIVWSQLPNDDLSSNVIEKQIIGTEERNEAHPYQNHLRRQEKWSHPTDMVEGQVHNITEIENVQQHTSEPKVKKSAARLTRPALSFRRHETKDRRYGGRACWYDKKDERFSKAEVRTKSAAFANTPLHAMATEWLDHRTVAGHQQPMRAQNTESIFSSFKR</sequence>